<gene>
    <name evidence="7" type="primary">pdxA</name>
    <name evidence="8" type="ORF">SAMN04488004_102227</name>
</gene>
<accession>A0A1I4CP26</accession>
<dbReference type="EMBL" id="FOTF01000002">
    <property type="protein sequence ID" value="SFK81826.1"/>
    <property type="molecule type" value="Genomic_DNA"/>
</dbReference>
<evidence type="ECO:0000256" key="5">
    <source>
        <dbReference type="ARBA" id="ARBA00023027"/>
    </source>
</evidence>
<dbReference type="GO" id="GO:0000287">
    <property type="term" value="F:magnesium ion binding"/>
    <property type="evidence" value="ECO:0007669"/>
    <property type="project" value="UniProtKB-UniRule"/>
</dbReference>
<feature type="binding site" evidence="7">
    <location>
        <position position="265"/>
    </location>
    <ligand>
        <name>a divalent metal cation</name>
        <dbReference type="ChEBI" id="CHEBI:60240"/>
        <note>ligand shared between dimeric partners</note>
    </ligand>
</feature>
<dbReference type="NCBIfam" id="TIGR00557">
    <property type="entry name" value="pdxA"/>
    <property type="match status" value="1"/>
</dbReference>
<feature type="binding site" evidence="7">
    <location>
        <position position="135"/>
    </location>
    <ligand>
        <name>substrate</name>
    </ligand>
</feature>
<evidence type="ECO:0000313" key="8">
    <source>
        <dbReference type="EMBL" id="SFK81826.1"/>
    </source>
</evidence>
<keyword evidence="9" id="KW-1185">Reference proteome</keyword>
<evidence type="ECO:0000256" key="2">
    <source>
        <dbReference type="ARBA" id="ARBA00022723"/>
    </source>
</evidence>
<evidence type="ECO:0000256" key="1">
    <source>
        <dbReference type="ARBA" id="ARBA00022490"/>
    </source>
</evidence>
<comment type="function">
    <text evidence="7">Catalyzes the NAD(P)-dependent oxidation of 4-(phosphooxy)-L-threonine (HTP) into 2-amino-3-oxo-4-(phosphooxy)butyric acid which spontaneously decarboxylates to form 3-amino-2-oxopropyl phosphate (AHAP).</text>
</comment>
<dbReference type="OrthoDB" id="9801783at2"/>
<comment type="subunit">
    <text evidence="7">Homodimer.</text>
</comment>
<dbReference type="GO" id="GO:0005737">
    <property type="term" value="C:cytoplasm"/>
    <property type="evidence" value="ECO:0007669"/>
    <property type="project" value="UniProtKB-SubCell"/>
</dbReference>
<feature type="binding site" evidence="7">
    <location>
        <position position="210"/>
    </location>
    <ligand>
        <name>a divalent metal cation</name>
        <dbReference type="ChEBI" id="CHEBI:60240"/>
        <note>ligand shared between dimeric partners</note>
    </ligand>
</feature>
<sequence length="339" mass="34467">MTAVAAPGAPIVISCGEPAGIGPEVAADAWRVLGGDMALLWIGDPRHLPSGTPYREVTDAAQAHGPCPDALPVLARDFGAPRVPGTPNPAHAQGVIDAIADGVGLVMAGAARAICTAPISKAALIDGADFAYPGHTEFLAALAGDVPVVMMLACTELRVVPATIHIPLKDVAAALTPAVLRDTLRITRDALMRDFGVTAPRIAVAGLNPHAGEDGKMGTEEREMIAPLLDALRAEGFDLAGPLPGDTMFHAAARAGYDAAVCMYHDQALIPIKTIDFAGGVNVTLGLPFVRTSPDHGTAYGIAGQGVADATSMIAALRMARDMADARMGAAAGASGGSI</sequence>
<dbReference type="GO" id="GO:0051287">
    <property type="term" value="F:NAD binding"/>
    <property type="evidence" value="ECO:0007669"/>
    <property type="project" value="InterPro"/>
</dbReference>
<dbReference type="GO" id="GO:0042823">
    <property type="term" value="P:pyridoxal phosphate biosynthetic process"/>
    <property type="evidence" value="ECO:0007669"/>
    <property type="project" value="UniProtKB-UniRule"/>
</dbReference>
<dbReference type="PANTHER" id="PTHR30004:SF6">
    <property type="entry name" value="D-THREONATE 4-PHOSPHATE DEHYDROGENASE"/>
    <property type="match status" value="1"/>
</dbReference>
<dbReference type="EC" id="1.1.1.262" evidence="7"/>
<evidence type="ECO:0000256" key="4">
    <source>
        <dbReference type="ARBA" id="ARBA00023002"/>
    </source>
</evidence>
<dbReference type="GO" id="GO:0008615">
    <property type="term" value="P:pyridoxine biosynthetic process"/>
    <property type="evidence" value="ECO:0007669"/>
    <property type="project" value="UniProtKB-UniRule"/>
</dbReference>
<feature type="binding site" evidence="7">
    <location>
        <position position="291"/>
    </location>
    <ligand>
        <name>substrate</name>
    </ligand>
</feature>
<dbReference type="GO" id="GO:0008270">
    <property type="term" value="F:zinc ion binding"/>
    <property type="evidence" value="ECO:0007669"/>
    <property type="project" value="UniProtKB-UniRule"/>
</dbReference>
<comment type="subcellular location">
    <subcellularLocation>
        <location evidence="7">Cytoplasm</location>
    </subcellularLocation>
</comment>
<proteinExistence type="inferred from homology"/>
<evidence type="ECO:0000256" key="7">
    <source>
        <dbReference type="HAMAP-Rule" id="MF_00536"/>
    </source>
</evidence>
<feature type="binding site" evidence="7">
    <location>
        <position position="165"/>
    </location>
    <ligand>
        <name>a divalent metal cation</name>
        <dbReference type="ChEBI" id="CHEBI:60240"/>
        <note>ligand shared between dimeric partners</note>
    </ligand>
</feature>
<comment type="pathway">
    <text evidence="7">Cofactor biosynthesis; pyridoxine 5'-phosphate biosynthesis; pyridoxine 5'-phosphate from D-erythrose 4-phosphate: step 4/5.</text>
</comment>
<keyword evidence="7" id="KW-0460">Magnesium</keyword>
<feature type="binding site" evidence="7">
    <location>
        <position position="273"/>
    </location>
    <ligand>
        <name>substrate</name>
    </ligand>
</feature>
<comment type="similarity">
    <text evidence="7">Belongs to the PdxA family.</text>
</comment>
<dbReference type="GO" id="GO:0050570">
    <property type="term" value="F:4-hydroxythreonine-4-phosphate dehydrogenase activity"/>
    <property type="evidence" value="ECO:0007669"/>
    <property type="project" value="UniProtKB-UniRule"/>
</dbReference>
<dbReference type="InterPro" id="IPR005255">
    <property type="entry name" value="PdxA_fam"/>
</dbReference>
<dbReference type="STRING" id="195913.SAMN04488004_102227"/>
<dbReference type="GO" id="GO:0050897">
    <property type="term" value="F:cobalt ion binding"/>
    <property type="evidence" value="ECO:0007669"/>
    <property type="project" value="UniProtKB-UniRule"/>
</dbReference>
<keyword evidence="5 7" id="KW-0520">NAD</keyword>
<dbReference type="UniPathway" id="UPA00244">
    <property type="reaction ID" value="UER00312"/>
</dbReference>
<evidence type="ECO:0000256" key="3">
    <source>
        <dbReference type="ARBA" id="ARBA00022857"/>
    </source>
</evidence>
<comment type="cofactor">
    <cofactor evidence="7">
        <name>Zn(2+)</name>
        <dbReference type="ChEBI" id="CHEBI:29105"/>
    </cofactor>
    <cofactor evidence="7">
        <name>Mg(2+)</name>
        <dbReference type="ChEBI" id="CHEBI:18420"/>
    </cofactor>
    <cofactor evidence="7">
        <name>Co(2+)</name>
        <dbReference type="ChEBI" id="CHEBI:48828"/>
    </cofactor>
    <text evidence="7">Binds 1 divalent metal cation per subunit. Can use ions such as Zn(2+), Mg(2+) or Co(2+).</text>
</comment>
<dbReference type="RefSeq" id="WP_090185196.1">
    <property type="nucleotide sequence ID" value="NZ_FOTF01000002.1"/>
</dbReference>
<keyword evidence="2 7" id="KW-0479">Metal-binding</keyword>
<reference evidence="8 9" key="1">
    <citation type="submission" date="2016-10" db="EMBL/GenBank/DDBJ databases">
        <authorList>
            <person name="de Groot N.N."/>
        </authorList>
    </citation>
    <scope>NUCLEOTIDE SEQUENCE [LARGE SCALE GENOMIC DNA]</scope>
    <source>
        <strain evidence="8 9">DSM 16199</strain>
    </source>
</reference>
<dbReference type="HAMAP" id="MF_00536">
    <property type="entry name" value="PdxA"/>
    <property type="match status" value="1"/>
</dbReference>
<dbReference type="SUPFAM" id="SSF53659">
    <property type="entry name" value="Isocitrate/Isopropylmalate dehydrogenase-like"/>
    <property type="match status" value="1"/>
</dbReference>
<dbReference type="Pfam" id="PF04166">
    <property type="entry name" value="PdxA"/>
    <property type="match status" value="1"/>
</dbReference>
<dbReference type="NCBIfam" id="NF003699">
    <property type="entry name" value="PRK05312.1"/>
    <property type="match status" value="1"/>
</dbReference>
<keyword evidence="6 7" id="KW-0664">Pyridoxine biosynthesis</keyword>
<name>A0A1I4CP26_9RHOB</name>
<organism evidence="8 9">
    <name type="scientific">Loktanella salsilacus</name>
    <dbReference type="NCBI Taxonomy" id="195913"/>
    <lineage>
        <taxon>Bacteria</taxon>
        <taxon>Pseudomonadati</taxon>
        <taxon>Pseudomonadota</taxon>
        <taxon>Alphaproteobacteria</taxon>
        <taxon>Rhodobacterales</taxon>
        <taxon>Roseobacteraceae</taxon>
        <taxon>Loktanella</taxon>
    </lineage>
</organism>
<dbReference type="PANTHER" id="PTHR30004">
    <property type="entry name" value="4-HYDROXYTHREONINE-4-PHOSPHATE DEHYDROGENASE"/>
    <property type="match status" value="1"/>
</dbReference>
<keyword evidence="4 7" id="KW-0560">Oxidoreductase</keyword>
<protein>
    <recommendedName>
        <fullName evidence="7">4-hydroxythreonine-4-phosphate dehydrogenase</fullName>
        <ecNumber evidence="7">1.1.1.262</ecNumber>
    </recommendedName>
    <alternativeName>
        <fullName evidence="7">4-(phosphohydroxy)-L-threonine dehydrogenase</fullName>
    </alternativeName>
</protein>
<comment type="catalytic activity">
    <reaction evidence="7">
        <text>4-(phosphooxy)-L-threonine + NAD(+) = 3-amino-2-oxopropyl phosphate + CO2 + NADH</text>
        <dbReference type="Rhea" id="RHEA:32275"/>
        <dbReference type="ChEBI" id="CHEBI:16526"/>
        <dbReference type="ChEBI" id="CHEBI:57279"/>
        <dbReference type="ChEBI" id="CHEBI:57540"/>
        <dbReference type="ChEBI" id="CHEBI:57945"/>
        <dbReference type="ChEBI" id="CHEBI:58452"/>
        <dbReference type="EC" id="1.1.1.262"/>
    </reaction>
</comment>
<keyword evidence="7" id="KW-0170">Cobalt</keyword>
<evidence type="ECO:0000313" key="9">
    <source>
        <dbReference type="Proteomes" id="UP000199550"/>
    </source>
</evidence>
<comment type="miscellaneous">
    <text evidence="7">The active site is located at the dimer interface.</text>
</comment>
<keyword evidence="1 7" id="KW-0963">Cytoplasm</keyword>
<keyword evidence="7" id="KW-0862">Zinc</keyword>
<dbReference type="AlphaFoldDB" id="A0A1I4CP26"/>
<feature type="binding site" evidence="7">
    <location>
        <position position="136"/>
    </location>
    <ligand>
        <name>substrate</name>
    </ligand>
</feature>
<keyword evidence="3 7" id="KW-0521">NADP</keyword>
<feature type="binding site" evidence="7">
    <location>
        <position position="282"/>
    </location>
    <ligand>
        <name>substrate</name>
    </ligand>
</feature>
<dbReference type="Gene3D" id="3.40.718.10">
    <property type="entry name" value="Isopropylmalate Dehydrogenase"/>
    <property type="match status" value="1"/>
</dbReference>
<dbReference type="InterPro" id="IPR037510">
    <property type="entry name" value="PdxA"/>
</dbReference>
<dbReference type="Proteomes" id="UP000199550">
    <property type="component" value="Unassembled WGS sequence"/>
</dbReference>
<evidence type="ECO:0000256" key="6">
    <source>
        <dbReference type="ARBA" id="ARBA00023096"/>
    </source>
</evidence>